<evidence type="ECO:0000256" key="7">
    <source>
        <dbReference type="ARBA" id="ARBA00046333"/>
    </source>
</evidence>
<dbReference type="Pfam" id="PF04412">
    <property type="entry name" value="AcnX"/>
    <property type="match status" value="1"/>
</dbReference>
<dbReference type="Proteomes" id="UP000002061">
    <property type="component" value="Chromosome"/>
</dbReference>
<comment type="similarity">
    <text evidence="7">Belongs to the AcnX type II large subunit family.</text>
</comment>
<dbReference type="GO" id="GO:0016829">
    <property type="term" value="F:lyase activity"/>
    <property type="evidence" value="ECO:0007669"/>
    <property type="project" value="UniProtKB-KW"/>
</dbReference>
<evidence type="ECO:0000256" key="6">
    <source>
        <dbReference type="ARBA" id="ARBA00045299"/>
    </source>
</evidence>
<comment type="subunit">
    <text evidence="8">Heterodimer composed of a large subunit (PMDh-L) and a small subunit (PMDh-S).</text>
</comment>
<reference evidence="12" key="1">
    <citation type="submission" date="2010-04" db="EMBL/GenBank/DDBJ databases">
        <title>Complete sequence of Methanocaldococcus infernus ME.</title>
        <authorList>
            <consortium name="US DOE Joint Genome Institute"/>
            <person name="Lucas S."/>
            <person name="Copeland A."/>
            <person name="Lapidus A."/>
            <person name="Cheng J.-F."/>
            <person name="Bruce D."/>
            <person name="Goodwin L."/>
            <person name="Pitluck S."/>
            <person name="Munk A.C."/>
            <person name="Detter J.C."/>
            <person name="Han C."/>
            <person name="Tapia R."/>
            <person name="Land M."/>
            <person name="Hauser L."/>
            <person name="Kyrpides N."/>
            <person name="Mikhailova N."/>
            <person name="Sieprawska-Lupa M."/>
            <person name="Whitman W.B."/>
            <person name="Woyke T."/>
        </authorList>
    </citation>
    <scope>NUCLEOTIDE SEQUENCE [LARGE SCALE GENOMIC DNA]</scope>
    <source>
        <strain evidence="12">ME</strain>
    </source>
</reference>
<keyword evidence="4" id="KW-0456">Lyase</keyword>
<evidence type="ECO:0000256" key="5">
    <source>
        <dbReference type="ARBA" id="ARBA00045120"/>
    </source>
</evidence>
<keyword evidence="2" id="KW-0408">Iron</keyword>
<comment type="function">
    <text evidence="6">Component of a hydro-lyase that catalyzes the dehydration of mevalonate 5-phosphate (MVA5P) to form trans-anhydromevalonate 5-phosphate (tAHMP). Involved in the archaeal mevalonate (MVA) pathway, which provides fundamental precursors for isoprenoid biosynthesis, such as isopentenyl diphosphate (IPP) and dimethylallyl diphosphate (DMAPP).</text>
</comment>
<evidence type="ECO:0000256" key="1">
    <source>
        <dbReference type="ARBA" id="ARBA00005092"/>
    </source>
</evidence>
<evidence type="ECO:0000256" key="9">
    <source>
        <dbReference type="ARBA" id="ARBA00047176"/>
    </source>
</evidence>
<comment type="pathway">
    <text evidence="1">Isoprenoid biosynthesis; isopentenyl diphosphate biosynthesis via mevalonate pathway.</text>
</comment>
<evidence type="ECO:0000256" key="8">
    <source>
        <dbReference type="ARBA" id="ARBA00046520"/>
    </source>
</evidence>
<comment type="catalytic activity">
    <reaction evidence="5">
        <text>(R)-5-phosphomevalonate = (2E)-3-methyl-5-phosphooxypent-2-enoate + H2O</text>
        <dbReference type="Rhea" id="RHEA:78975"/>
        <dbReference type="ChEBI" id="CHEBI:15377"/>
        <dbReference type="ChEBI" id="CHEBI:58146"/>
        <dbReference type="ChEBI" id="CHEBI:229665"/>
        <dbReference type="EC" id="4.2.1.182"/>
    </reaction>
    <physiologicalReaction direction="left-to-right" evidence="5">
        <dbReference type="Rhea" id="RHEA:78976"/>
    </physiologicalReaction>
</comment>
<dbReference type="AlphaFoldDB" id="D5VS23"/>
<accession>D5VS23</accession>
<name>D5VS23_METIM</name>
<dbReference type="CDD" id="cd01355">
    <property type="entry name" value="AcnX"/>
    <property type="match status" value="1"/>
</dbReference>
<feature type="domain" description="Phosphomevalonate dehydratase large subunit-like" evidence="11">
    <location>
        <begin position="1"/>
        <end position="394"/>
    </location>
</feature>
<evidence type="ECO:0000256" key="10">
    <source>
        <dbReference type="ARBA" id="ARBA00047196"/>
    </source>
</evidence>
<dbReference type="PANTHER" id="PTHR36577">
    <property type="entry name" value="DUF521 DOMAIN PROTEIN (AFU_ORTHOLOGUE AFUA_6G00490)"/>
    <property type="match status" value="1"/>
</dbReference>
<proteinExistence type="inferred from homology"/>
<evidence type="ECO:0000256" key="4">
    <source>
        <dbReference type="ARBA" id="ARBA00023239"/>
    </source>
</evidence>
<dbReference type="EC" id="4.2.1.182" evidence="9"/>
<gene>
    <name evidence="12" type="ordered locus">Metin_0709</name>
</gene>
<dbReference type="RefSeq" id="WP_013100122.1">
    <property type="nucleotide sequence ID" value="NC_014122.1"/>
</dbReference>
<organism evidence="12 13">
    <name type="scientific">Methanocaldococcus infernus (strain DSM 11812 / JCM 15783 / ME)</name>
    <dbReference type="NCBI Taxonomy" id="573063"/>
    <lineage>
        <taxon>Archaea</taxon>
        <taxon>Methanobacteriati</taxon>
        <taxon>Methanobacteriota</taxon>
        <taxon>Methanomada group</taxon>
        <taxon>Methanococci</taxon>
        <taxon>Methanococcales</taxon>
        <taxon>Methanocaldococcaceae</taxon>
        <taxon>Methanocaldococcus</taxon>
    </lineage>
</organism>
<dbReference type="STRING" id="573063.Metin_0709"/>
<dbReference type="PANTHER" id="PTHR36577:SF3">
    <property type="entry name" value="DUF521 DOMAIN PROTEIN (AFU_ORTHOLOGUE AFUA_6G00490)"/>
    <property type="match status" value="1"/>
</dbReference>
<keyword evidence="3" id="KW-0414">Isoprene biosynthesis</keyword>
<evidence type="ECO:0000313" key="13">
    <source>
        <dbReference type="Proteomes" id="UP000002061"/>
    </source>
</evidence>
<sequence>MYLTKEEEKILDGERGEILRRCLNLLVSLGEIYGAERLIEIRSAQISGVSYKTIRDVGLEFIEDLARENVKVKVISTLNPAGMDLDRWRDLEISEEFAEKQLRIIKAFEKLGVELSCTCTPYLTGNIPTFGDHIAWAESSAVAFANSVLGAKTNREGGPSALAAAILGKTPYYGYHLDENRKANYIVKLELSKNWGESLYGALGYLIGKMVKNGIPYFENLYKLKPSLDSLKSLGASMAASGGIALFHAKHLTAEAKVRDVIGEAERIEIDDKEIEEAYSSLNSTEDYELICLGCPHCSLEEIKKVANLLKDKKLDRELWVCTSLQVKAIADRMGYTKIIEKAGGKVIKDTCMVVAPIEELGYKSVATNSGKASVYLPSFCKSKVYFSDVEDILKH</sequence>
<dbReference type="EMBL" id="CP002009">
    <property type="protein sequence ID" value="ADG13376.1"/>
    <property type="molecule type" value="Genomic_DNA"/>
</dbReference>
<evidence type="ECO:0000256" key="3">
    <source>
        <dbReference type="ARBA" id="ARBA00023229"/>
    </source>
</evidence>
<dbReference type="HOGENOM" id="CLU_018825_1_0_2"/>
<dbReference type="GO" id="GO:0008299">
    <property type="term" value="P:isoprenoid biosynthetic process"/>
    <property type="evidence" value="ECO:0007669"/>
    <property type="project" value="UniProtKB-KW"/>
</dbReference>
<evidence type="ECO:0000256" key="2">
    <source>
        <dbReference type="ARBA" id="ARBA00023004"/>
    </source>
</evidence>
<evidence type="ECO:0000313" key="12">
    <source>
        <dbReference type="EMBL" id="ADG13376.1"/>
    </source>
</evidence>
<keyword evidence="13" id="KW-1185">Reference proteome</keyword>
<dbReference type="KEGG" id="mif:Metin_0709"/>
<evidence type="ECO:0000259" key="11">
    <source>
        <dbReference type="Pfam" id="PF04412"/>
    </source>
</evidence>
<protein>
    <recommendedName>
        <fullName evidence="10">Phosphomevalonate dehydratase large subunit</fullName>
        <ecNumber evidence="9">4.2.1.182</ecNumber>
    </recommendedName>
</protein>
<dbReference type="OrthoDB" id="25253at2157"/>
<dbReference type="eggNOG" id="arCOG04278">
    <property type="taxonomic scope" value="Archaea"/>
</dbReference>
<dbReference type="GeneID" id="9131719"/>
<dbReference type="InterPro" id="IPR007506">
    <property type="entry name" value="PMDh-L-like_dom"/>
</dbReference>